<feature type="region of interest" description="Disordered" evidence="1">
    <location>
        <begin position="1"/>
        <end position="22"/>
    </location>
</feature>
<evidence type="ECO:0000256" key="1">
    <source>
        <dbReference type="SAM" id="MobiDB-lite"/>
    </source>
</evidence>
<comment type="caution">
    <text evidence="2">The sequence shown here is derived from an EMBL/GenBank/DDBJ whole genome shotgun (WGS) entry which is preliminary data.</text>
</comment>
<sequence length="133" mass="14440">MGKGLRSNSKRRYRTLRRDQVEQAPWQVEAEAKRQEELAAVLAAPRPSDLAGGEGGDAAAAGMEEGVQQAGDAAMAVDGQPEGNTTTTNPAKLLKRMRKQRLATTKGIVKGRAKRSKPLSGPNQFHKKKKKKH</sequence>
<reference evidence="2" key="2">
    <citation type="submission" date="2020-11" db="EMBL/GenBank/DDBJ databases">
        <authorList>
            <person name="Cecchin M."/>
            <person name="Marcolungo L."/>
            <person name="Rossato M."/>
            <person name="Girolomoni L."/>
            <person name="Cosentino E."/>
            <person name="Cuine S."/>
            <person name="Li-Beisson Y."/>
            <person name="Delledonne M."/>
            <person name="Ballottari M."/>
        </authorList>
    </citation>
    <scope>NUCLEOTIDE SEQUENCE</scope>
    <source>
        <strain evidence="2">211/11P</strain>
        <tissue evidence="2">Whole cell</tissue>
    </source>
</reference>
<accession>A0A9D4TG22</accession>
<proteinExistence type="predicted"/>
<protein>
    <submittedName>
        <fullName evidence="2">Uncharacterized protein</fullName>
    </submittedName>
</protein>
<evidence type="ECO:0000313" key="3">
    <source>
        <dbReference type="Proteomes" id="UP001055712"/>
    </source>
</evidence>
<dbReference type="AlphaFoldDB" id="A0A9D4TG22"/>
<keyword evidence="3" id="KW-1185">Reference proteome</keyword>
<gene>
    <name evidence="2" type="ORF">D9Q98_008157</name>
</gene>
<evidence type="ECO:0000313" key="2">
    <source>
        <dbReference type="EMBL" id="KAI3424769.1"/>
    </source>
</evidence>
<dbReference type="EMBL" id="SIDB01000012">
    <property type="protein sequence ID" value="KAI3424769.1"/>
    <property type="molecule type" value="Genomic_DNA"/>
</dbReference>
<organism evidence="2 3">
    <name type="scientific">Chlorella vulgaris</name>
    <name type="common">Green alga</name>
    <dbReference type="NCBI Taxonomy" id="3077"/>
    <lineage>
        <taxon>Eukaryota</taxon>
        <taxon>Viridiplantae</taxon>
        <taxon>Chlorophyta</taxon>
        <taxon>core chlorophytes</taxon>
        <taxon>Trebouxiophyceae</taxon>
        <taxon>Chlorellales</taxon>
        <taxon>Chlorellaceae</taxon>
        <taxon>Chlorella clade</taxon>
        <taxon>Chlorella</taxon>
    </lineage>
</organism>
<reference evidence="2" key="1">
    <citation type="journal article" date="2019" name="Plant J.">
        <title>Chlorella vulgaris genome assembly and annotation reveals the molecular basis for metabolic acclimation to high light conditions.</title>
        <authorList>
            <person name="Cecchin M."/>
            <person name="Marcolungo L."/>
            <person name="Rossato M."/>
            <person name="Girolomoni L."/>
            <person name="Cosentino E."/>
            <person name="Cuine S."/>
            <person name="Li-Beisson Y."/>
            <person name="Delledonne M."/>
            <person name="Ballottari M."/>
        </authorList>
    </citation>
    <scope>NUCLEOTIDE SEQUENCE</scope>
    <source>
        <strain evidence="2">211/11P</strain>
    </source>
</reference>
<dbReference type="OrthoDB" id="511791at2759"/>
<feature type="region of interest" description="Disordered" evidence="1">
    <location>
        <begin position="67"/>
        <end position="133"/>
    </location>
</feature>
<name>A0A9D4TG22_CHLVU</name>
<dbReference type="Proteomes" id="UP001055712">
    <property type="component" value="Unassembled WGS sequence"/>
</dbReference>